<dbReference type="InterPro" id="IPR007387">
    <property type="entry name" value="TRAP_DctQ"/>
</dbReference>
<keyword evidence="5 9" id="KW-0812">Transmembrane</keyword>
<keyword evidence="3" id="KW-1003">Cell membrane</keyword>
<evidence type="ECO:0000256" key="2">
    <source>
        <dbReference type="ARBA" id="ARBA00022448"/>
    </source>
</evidence>
<dbReference type="InterPro" id="IPR055348">
    <property type="entry name" value="DctQ"/>
</dbReference>
<keyword evidence="4 9" id="KW-0997">Cell inner membrane</keyword>
<comment type="function">
    <text evidence="9">Part of the tripartite ATP-independent periplasmic (TRAP) transport system.</text>
</comment>
<protein>
    <recommendedName>
        <fullName evidence="9">TRAP transporter small permease protein</fullName>
    </recommendedName>
</protein>
<keyword evidence="7 9" id="KW-0472">Membrane</keyword>
<evidence type="ECO:0000256" key="4">
    <source>
        <dbReference type="ARBA" id="ARBA00022519"/>
    </source>
</evidence>
<feature type="transmembrane region" description="Helical" evidence="9">
    <location>
        <begin position="131"/>
        <end position="154"/>
    </location>
</feature>
<comment type="similarity">
    <text evidence="8 9">Belongs to the TRAP transporter small permease family.</text>
</comment>
<evidence type="ECO:0000256" key="8">
    <source>
        <dbReference type="ARBA" id="ARBA00038436"/>
    </source>
</evidence>
<feature type="transmembrane region" description="Helical" evidence="9">
    <location>
        <begin position="50"/>
        <end position="68"/>
    </location>
</feature>
<feature type="transmembrane region" description="Helical" evidence="9">
    <location>
        <begin position="89"/>
        <end position="111"/>
    </location>
</feature>
<feature type="domain" description="Tripartite ATP-independent periplasmic transporters DctQ component" evidence="10">
    <location>
        <begin position="26"/>
        <end position="157"/>
    </location>
</feature>
<dbReference type="Pfam" id="PF04290">
    <property type="entry name" value="DctQ"/>
    <property type="match status" value="1"/>
</dbReference>
<evidence type="ECO:0000313" key="12">
    <source>
        <dbReference type="Proteomes" id="UP001215503"/>
    </source>
</evidence>
<feature type="transmembrane region" description="Helical" evidence="9">
    <location>
        <begin position="7"/>
        <end position="30"/>
    </location>
</feature>
<dbReference type="PANTHER" id="PTHR35011:SF10">
    <property type="entry name" value="TRAP TRANSPORTER SMALL PERMEASE PROTEIN"/>
    <property type="match status" value="1"/>
</dbReference>
<evidence type="ECO:0000313" key="11">
    <source>
        <dbReference type="EMBL" id="MDF2095999.1"/>
    </source>
</evidence>
<gene>
    <name evidence="11" type="ORF">P2G67_08435</name>
</gene>
<sequence length="179" mass="19916">MRLLQTAIFALSRLAGGLAGLLLVAMVLHILLEIVLRAFFSTSTFVLDEFVGYGVAAITFLSLGYTLEHGELIRVNLLLSRSRGWARRALEVLAASFTLALLTFLGWFFWFRVMRHVTRGTVSSSIAQVPMWIPEGLVLLGLGLFWLQMLAYLLRMLFGSSDQARPLAVRGARAADKQE</sequence>
<dbReference type="RefSeq" id="WP_275821979.1">
    <property type="nucleotide sequence ID" value="NZ_JARHUD010000004.1"/>
</dbReference>
<dbReference type="PANTHER" id="PTHR35011">
    <property type="entry name" value="2,3-DIKETO-L-GULONATE TRAP TRANSPORTER SMALL PERMEASE PROTEIN YIAM"/>
    <property type="match status" value="1"/>
</dbReference>
<evidence type="ECO:0000259" key="10">
    <source>
        <dbReference type="Pfam" id="PF04290"/>
    </source>
</evidence>
<evidence type="ECO:0000256" key="9">
    <source>
        <dbReference type="RuleBase" id="RU369079"/>
    </source>
</evidence>
<evidence type="ECO:0000256" key="6">
    <source>
        <dbReference type="ARBA" id="ARBA00022989"/>
    </source>
</evidence>
<accession>A0ABT5YMB1</accession>
<evidence type="ECO:0000256" key="1">
    <source>
        <dbReference type="ARBA" id="ARBA00004429"/>
    </source>
</evidence>
<evidence type="ECO:0000256" key="7">
    <source>
        <dbReference type="ARBA" id="ARBA00023136"/>
    </source>
</evidence>
<comment type="subcellular location">
    <subcellularLocation>
        <location evidence="1 9">Cell inner membrane</location>
        <topology evidence="1 9">Multi-pass membrane protein</topology>
    </subcellularLocation>
</comment>
<organism evidence="11 12">
    <name type="scientific">Aquibaculum arenosum</name>
    <dbReference type="NCBI Taxonomy" id="3032591"/>
    <lineage>
        <taxon>Bacteria</taxon>
        <taxon>Pseudomonadati</taxon>
        <taxon>Pseudomonadota</taxon>
        <taxon>Alphaproteobacteria</taxon>
        <taxon>Rhodospirillales</taxon>
        <taxon>Rhodovibrionaceae</taxon>
        <taxon>Aquibaculum</taxon>
    </lineage>
</organism>
<dbReference type="EMBL" id="JARHUD010000004">
    <property type="protein sequence ID" value="MDF2095999.1"/>
    <property type="molecule type" value="Genomic_DNA"/>
</dbReference>
<name>A0ABT5YMB1_9PROT</name>
<dbReference type="Proteomes" id="UP001215503">
    <property type="component" value="Unassembled WGS sequence"/>
</dbReference>
<evidence type="ECO:0000256" key="3">
    <source>
        <dbReference type="ARBA" id="ARBA00022475"/>
    </source>
</evidence>
<keyword evidence="12" id="KW-1185">Reference proteome</keyword>
<keyword evidence="6 9" id="KW-1133">Transmembrane helix</keyword>
<evidence type="ECO:0000256" key="5">
    <source>
        <dbReference type="ARBA" id="ARBA00022692"/>
    </source>
</evidence>
<reference evidence="11 12" key="1">
    <citation type="submission" date="2023-03" db="EMBL/GenBank/DDBJ databases">
        <title>Fodinicurvata sp. CAU 1616 isolated from sea sendiment.</title>
        <authorList>
            <person name="Kim W."/>
        </authorList>
    </citation>
    <scope>NUCLEOTIDE SEQUENCE [LARGE SCALE GENOMIC DNA]</scope>
    <source>
        <strain evidence="11 12">CAU 1616</strain>
    </source>
</reference>
<comment type="subunit">
    <text evidence="9">The complex comprises the extracytoplasmic solute receptor protein and the two transmembrane proteins.</text>
</comment>
<keyword evidence="2 9" id="KW-0813">Transport</keyword>
<comment type="caution">
    <text evidence="11">The sequence shown here is derived from an EMBL/GenBank/DDBJ whole genome shotgun (WGS) entry which is preliminary data.</text>
</comment>
<proteinExistence type="inferred from homology"/>